<dbReference type="HOGENOM" id="CLU_041125_7_1_4"/>
<evidence type="ECO:0000313" key="2">
    <source>
        <dbReference type="Proteomes" id="UP000006798"/>
    </source>
</evidence>
<dbReference type="EMBL" id="CP002879">
    <property type="protein sequence ID" value="AEI82257.1"/>
    <property type="molecule type" value="Genomic_DNA"/>
</dbReference>
<geneLocation type="plasmid" evidence="1 2">
    <name>pBB1</name>
</geneLocation>
<gene>
    <name evidence="1" type="ordered locus">CNE_BB1p08430</name>
</gene>
<accession>F8GU53</accession>
<dbReference type="Proteomes" id="UP000006798">
    <property type="component" value="Plasmid pBB1"/>
</dbReference>
<dbReference type="AlphaFoldDB" id="F8GU53"/>
<organism evidence="1 2">
    <name type="scientific">Cupriavidus necator (strain ATCC 43291 / DSM 13513 / CCUG 52238 / LMG 8453 / N-1)</name>
    <name type="common">Ralstonia eutropha</name>
    <dbReference type="NCBI Taxonomy" id="1042878"/>
    <lineage>
        <taxon>Bacteria</taxon>
        <taxon>Pseudomonadati</taxon>
        <taxon>Pseudomonadota</taxon>
        <taxon>Betaproteobacteria</taxon>
        <taxon>Burkholderiales</taxon>
        <taxon>Burkholderiaceae</taxon>
        <taxon>Cupriavidus</taxon>
    </lineage>
</organism>
<proteinExistence type="predicted"/>
<dbReference type="KEGG" id="cnc:CNE_BB1p08430"/>
<protein>
    <submittedName>
        <fullName evidence="1">Transposase</fullName>
    </submittedName>
</protein>
<evidence type="ECO:0000313" key="1">
    <source>
        <dbReference type="EMBL" id="AEI82257.1"/>
    </source>
</evidence>
<keyword evidence="1" id="KW-0614">Plasmid</keyword>
<reference evidence="1 2" key="1">
    <citation type="journal article" date="2011" name="J. Bacteriol.">
        <title>Complete genome sequence of the type strain Cupriavidus necator N-1.</title>
        <authorList>
            <person name="Poehlein A."/>
            <person name="Kusian B."/>
            <person name="Friedrich B."/>
            <person name="Daniel R."/>
            <person name="Bowien B."/>
        </authorList>
    </citation>
    <scope>NUCLEOTIDE SEQUENCE [LARGE SCALE GENOMIC DNA]</scope>
    <source>
        <strain evidence="2">ATCC 43291 / DSM 13513 / CCUG 52238 / LMG 8453 / N-1</strain>
        <plasmid evidence="1 2">pBB1</plasmid>
    </source>
</reference>
<sequence length="67" mass="8028">MERWFATITEQYIRRATHRSTRKLEQAIRQYLDLNNANPNPFVWTKSADYILASIRRFCLRISDSGH</sequence>
<name>F8GU53_CUPNN</name>